<evidence type="ECO:0000259" key="6">
    <source>
        <dbReference type="Pfam" id="PF00892"/>
    </source>
</evidence>
<keyword evidence="4 5" id="KW-0472">Membrane</keyword>
<evidence type="ECO:0000256" key="4">
    <source>
        <dbReference type="ARBA" id="ARBA00023136"/>
    </source>
</evidence>
<evidence type="ECO:0000256" key="2">
    <source>
        <dbReference type="ARBA" id="ARBA00022692"/>
    </source>
</evidence>
<dbReference type="PANTHER" id="PTHR32322:SF9">
    <property type="entry name" value="AMINO-ACID METABOLITE EFFLUX PUMP-RELATED"/>
    <property type="match status" value="1"/>
</dbReference>
<dbReference type="GO" id="GO:0016020">
    <property type="term" value="C:membrane"/>
    <property type="evidence" value="ECO:0007669"/>
    <property type="project" value="UniProtKB-SubCell"/>
</dbReference>
<evidence type="ECO:0000256" key="3">
    <source>
        <dbReference type="ARBA" id="ARBA00022989"/>
    </source>
</evidence>
<dbReference type="InterPro" id="IPR000620">
    <property type="entry name" value="EamA_dom"/>
</dbReference>
<feature type="transmembrane region" description="Helical" evidence="5">
    <location>
        <begin position="42"/>
        <end position="62"/>
    </location>
</feature>
<dbReference type="PANTHER" id="PTHR32322">
    <property type="entry name" value="INNER MEMBRANE TRANSPORTER"/>
    <property type="match status" value="1"/>
</dbReference>
<evidence type="ECO:0000313" key="8">
    <source>
        <dbReference type="Proteomes" id="UP000199648"/>
    </source>
</evidence>
<dbReference type="AlphaFoldDB" id="A0A1G5QU56"/>
<dbReference type="InterPro" id="IPR050638">
    <property type="entry name" value="AA-Vitamin_Transporters"/>
</dbReference>
<protein>
    <submittedName>
        <fullName evidence="7">Threonine/homoserine efflux transporter RhtA</fullName>
    </submittedName>
</protein>
<dbReference type="SUPFAM" id="SSF103481">
    <property type="entry name" value="Multidrug resistance efflux transporter EmrE"/>
    <property type="match status" value="2"/>
</dbReference>
<keyword evidence="3 5" id="KW-1133">Transmembrane helix</keyword>
<proteinExistence type="predicted"/>
<dbReference type="RefSeq" id="WP_092998459.1">
    <property type="nucleotide sequence ID" value="NZ_FMWD01000009.1"/>
</dbReference>
<feature type="transmembrane region" description="Helical" evidence="5">
    <location>
        <begin position="74"/>
        <end position="95"/>
    </location>
</feature>
<keyword evidence="2 5" id="KW-0812">Transmembrane</keyword>
<dbReference type="Pfam" id="PF00892">
    <property type="entry name" value="EamA"/>
    <property type="match status" value="2"/>
</dbReference>
<evidence type="ECO:0000256" key="1">
    <source>
        <dbReference type="ARBA" id="ARBA00004141"/>
    </source>
</evidence>
<organism evidence="7 8">
    <name type="scientific">Thiohalomonas denitrificans</name>
    <dbReference type="NCBI Taxonomy" id="415747"/>
    <lineage>
        <taxon>Bacteria</taxon>
        <taxon>Pseudomonadati</taxon>
        <taxon>Pseudomonadota</taxon>
        <taxon>Gammaproteobacteria</taxon>
        <taxon>Thiohalomonadales</taxon>
        <taxon>Thiohalomonadaceae</taxon>
        <taxon>Thiohalomonas</taxon>
    </lineage>
</organism>
<sequence length="287" mass="29707">MAQSVARSAPVIAGLTAFTMVAFAANSLLGRLAMEGPSIDPASFTAVRLMAGALMLWLLVTARRGPRTASKSGNWTSAVMLFIYAAAFSFAYLSLATGTGALILFGSVQVTMLLSALWAGERPTRFEWVGLIAALVGLVYLVSDRLTVPSPLGGVFMALAGIAWGIYTLRGRGTADPLADTAGNFLRSVPLALVLGATLIAQLQLSAEGLLWAVTSGALASGLGYALWYSVLPHLTATRAATVQLSVPVIAAVAGVLVLSEAVTFRLVVASVLILGGIGLAVFGRRR</sequence>
<feature type="domain" description="EamA" evidence="6">
    <location>
        <begin position="17"/>
        <end position="142"/>
    </location>
</feature>
<feature type="transmembrane region" description="Helical" evidence="5">
    <location>
        <begin position="12"/>
        <end position="30"/>
    </location>
</feature>
<gene>
    <name evidence="7" type="ORF">SAMN03097708_02829</name>
</gene>
<evidence type="ECO:0000256" key="5">
    <source>
        <dbReference type="SAM" id="Phobius"/>
    </source>
</evidence>
<dbReference type="InterPro" id="IPR037185">
    <property type="entry name" value="EmrE-like"/>
</dbReference>
<evidence type="ECO:0000313" key="7">
    <source>
        <dbReference type="EMBL" id="SCZ65297.1"/>
    </source>
</evidence>
<dbReference type="OrthoDB" id="321830at2"/>
<feature type="transmembrane region" description="Helical" evidence="5">
    <location>
        <begin position="126"/>
        <end position="143"/>
    </location>
</feature>
<reference evidence="7 8" key="1">
    <citation type="submission" date="2016-10" db="EMBL/GenBank/DDBJ databases">
        <authorList>
            <person name="de Groot N.N."/>
        </authorList>
    </citation>
    <scope>NUCLEOTIDE SEQUENCE [LARGE SCALE GENOMIC DNA]</scope>
    <source>
        <strain evidence="7 8">HLD2</strain>
    </source>
</reference>
<keyword evidence="8" id="KW-1185">Reference proteome</keyword>
<name>A0A1G5QU56_9GAMM</name>
<dbReference type="STRING" id="415747.SAMN03097708_02829"/>
<accession>A0A1G5QU56</accession>
<feature type="transmembrane region" description="Helical" evidence="5">
    <location>
        <begin position="209"/>
        <end position="228"/>
    </location>
</feature>
<feature type="transmembrane region" description="Helical" evidence="5">
    <location>
        <begin position="240"/>
        <end position="259"/>
    </location>
</feature>
<feature type="transmembrane region" description="Helical" evidence="5">
    <location>
        <begin position="101"/>
        <end position="119"/>
    </location>
</feature>
<feature type="transmembrane region" description="Helical" evidence="5">
    <location>
        <begin position="181"/>
        <end position="203"/>
    </location>
</feature>
<dbReference type="EMBL" id="FMWD01000009">
    <property type="protein sequence ID" value="SCZ65297.1"/>
    <property type="molecule type" value="Genomic_DNA"/>
</dbReference>
<feature type="transmembrane region" description="Helical" evidence="5">
    <location>
        <begin position="149"/>
        <end position="169"/>
    </location>
</feature>
<feature type="transmembrane region" description="Helical" evidence="5">
    <location>
        <begin position="265"/>
        <end position="284"/>
    </location>
</feature>
<feature type="domain" description="EamA" evidence="6">
    <location>
        <begin position="153"/>
        <end position="282"/>
    </location>
</feature>
<dbReference type="Proteomes" id="UP000199648">
    <property type="component" value="Unassembled WGS sequence"/>
</dbReference>
<comment type="subcellular location">
    <subcellularLocation>
        <location evidence="1">Membrane</location>
        <topology evidence="1">Multi-pass membrane protein</topology>
    </subcellularLocation>
</comment>